<keyword evidence="1" id="KW-0812">Transmembrane</keyword>
<organism evidence="2 3">
    <name type="scientific">Giardia intestinalis (strain ATCC 50803 / WB clone C6)</name>
    <name type="common">Giardia lamblia</name>
    <dbReference type="NCBI Taxonomy" id="184922"/>
    <lineage>
        <taxon>Eukaryota</taxon>
        <taxon>Metamonada</taxon>
        <taxon>Diplomonadida</taxon>
        <taxon>Hexamitidae</taxon>
        <taxon>Giardiinae</taxon>
        <taxon>Giardia</taxon>
    </lineage>
</organism>
<dbReference type="Proteomes" id="UP000001548">
    <property type="component" value="Unassembled WGS sequence"/>
</dbReference>
<keyword evidence="1" id="KW-0472">Membrane</keyword>
<feature type="transmembrane region" description="Helical" evidence="1">
    <location>
        <begin position="1451"/>
        <end position="1475"/>
    </location>
</feature>
<evidence type="ECO:0000313" key="3">
    <source>
        <dbReference type="Proteomes" id="UP000001548"/>
    </source>
</evidence>
<proteinExistence type="predicted"/>
<sequence length="1480" mass="145692">MLVVELLFVLNVLAANCAGGTRNSRATGNQCGTIEGISSPMECAEGHALDEAANACRAPPSFQCEVDKLVTIGSAQACTQCKQGFAPIDGVCTAFGDDLVTKTAKCTQSGGAAIEGTDTSCGKCGGDGYFLFMGGCYKTGASPGELICTNAVGGVCAACKADGSVFQNKASVKTPGSECILCSDSVGADSNKGVANCAACDAPTGDTGTAKCKACAEGHALDEAANACRAPPSFQCEVDKLVTIGSAQACTQCKQGFAPIDGVCTAFGDDLVTKTAKCTQSGGAAIEGTDTSCGKCGGDGYFLFMGGCYKTGASPGELICTNAVGGVCAACKADGSVFQNKASVKTPGSECILCSDSVGADSNKGVANCAACDAPTGDTGTAKCKACAEGHALDEAANACRAPPSFQCEVDKLVTIGSAQACTQCKQGFAPIDGVCTAFGDDLVTKTAKCTQSGGAAIEGTDTSCGKCGGDGYFLFMGGCYKTGASPGELICTNAVGGVCAACKADGSVFQNKASVKTPGSECILCSDSVGADSNKGVANCAACDAPTGDTGTAKCKACAEGHALDEAANACRAPPSFQCEVDKLVTIGSAQACTQCKQGFAPIDGVCTAFGDDLVTKTAKCTQSGGAAIEGTDTSCGKCGGDGYFLFMGGCYKTGASPGELICTNAVGGVCAACKADGSVFQNKASVKTPGSECILCSDSVGADSNKGVANCAACDAPTGDTGTAKCKACAEGHALDEAANACRAPPSFQCEVDKLVTIGSAQACTQCKQGFAPIDGVCTAFGDDLVTKTAKCTQSGGAAIEGTDTSCGKCGGDGYFLFMGGCYKTGASPGELICTNAVGGVCAACKADGSVFQNKASVKTPGSECILCSDSVGADSNKGVANCAACDAPTGDTGTAKCKACAEGHALDEAANACRAPPSFQCEVDKLVTIGSAQACTQCKQGFAPIDGVCTAFGDDLVTKTAKCTQSGGAAIEGTDTSCGKCGGDGYFLFMGGCYKTGASPGELICTNAVGGVCAACKADGSVFQNKASVKTPGSECILCSDSVGADSNKGVANCAACDAPTGDTGTAKCKACAEGHALDEAANACRAPPSFQCEVDKLVTIGSAQACTQCKQGFAPIDGVCTAFGDDLVTKTAKCTQSGGAAIEGTDTSCGKCGGDGYFLFMGGCYKTGASPGELICTNAVGGVCAACKADGSVFQNKASVKTPGSECILCSDSVGADSNKGVANCAACDAPTGDTGTAKCKACAEGHALDEAANACRAPPSFQCEVDKLVTIGSAQACTQCKQGFAPIDGVCTAFGDDLVTKTAKCTQSGGAAIEGTDTSCGKCGGDGYFLFMGGCYKTGASPGELICTNAVGGVCAACKADGSVFQNKASVKTPGSECILCSDSVGADSNKGVANCAACDAPTGDTGTAKCKACAEGHALDEAANACVSSGGAGGSVNKGGLSTGAIAGITVAVVVVVGGLAGFLCWWFICRGKA</sequence>
<keyword evidence="3" id="KW-1185">Reference proteome</keyword>
<evidence type="ECO:0000256" key="1">
    <source>
        <dbReference type="SAM" id="Phobius"/>
    </source>
</evidence>
<accession>A0A644F7F2</accession>
<dbReference type="SMART" id="SM01411">
    <property type="entry name" value="Ephrin_rec_like"/>
    <property type="match status" value="8"/>
</dbReference>
<name>A0A644F7F2_GIAIC</name>
<dbReference type="PANTHER" id="PTHR23275">
    <property type="entry name" value="CABRIOLET.-RELATED"/>
    <property type="match status" value="1"/>
</dbReference>
<dbReference type="InterPro" id="IPR009030">
    <property type="entry name" value="Growth_fac_rcpt_cys_sf"/>
</dbReference>
<dbReference type="InterPro" id="IPR006212">
    <property type="entry name" value="Furin_repeat"/>
</dbReference>
<comment type="caution">
    <text evidence="2">The sequence shown here is derived from an EMBL/GenBank/DDBJ whole genome shotgun (WGS) entry which is preliminary data.</text>
</comment>
<dbReference type="EMBL" id="AACB03000002">
    <property type="protein sequence ID" value="KAE8304120.1"/>
    <property type="molecule type" value="Genomic_DNA"/>
</dbReference>
<dbReference type="InParanoid" id="A0A644F7F2"/>
<reference evidence="2 3" key="1">
    <citation type="journal article" date="2007" name="Science">
        <title>Genomic minimalism in the early diverging intestinal parasite Giardia lamblia.</title>
        <authorList>
            <person name="Morrison H.G."/>
            <person name="McArthur A.G."/>
            <person name="Gillin F.D."/>
            <person name="Aley S.B."/>
            <person name="Adam R.D."/>
            <person name="Olsen G.J."/>
            <person name="Best A.A."/>
            <person name="Cande W.Z."/>
            <person name="Chen F."/>
            <person name="Cipriano M.J."/>
            <person name="Davids B.J."/>
            <person name="Dawson S.C."/>
            <person name="Elmendorf H.G."/>
            <person name="Hehl A.B."/>
            <person name="Holder M.E."/>
            <person name="Huse S.M."/>
            <person name="Kim U.U."/>
            <person name="Lasek-Nesselquist E."/>
            <person name="Manning G."/>
            <person name="Nigam A."/>
            <person name="Nixon J.E."/>
            <person name="Palm D."/>
            <person name="Passamaneck N.E."/>
            <person name="Prabhu A."/>
            <person name="Reich C.I."/>
            <person name="Reiner D.S."/>
            <person name="Samuelson J."/>
            <person name="Svard S.G."/>
            <person name="Sogin M.L."/>
        </authorList>
    </citation>
    <scope>NUCLEOTIDE SEQUENCE [LARGE SCALE GENOMIC DNA]</scope>
    <source>
        <strain evidence="2 3">WB C6</strain>
    </source>
</reference>
<dbReference type="SMART" id="SM00261">
    <property type="entry name" value="FU"/>
    <property type="match status" value="8"/>
</dbReference>
<dbReference type="InterPro" id="IPR052798">
    <property type="entry name" value="Giardia_VSA"/>
</dbReference>
<keyword evidence="1" id="KW-1133">Transmembrane helix</keyword>
<dbReference type="PANTHER" id="PTHR23275:SF100">
    <property type="entry name" value="EGF-LIKE DOMAIN-CONTAINING PROTEIN"/>
    <property type="match status" value="1"/>
</dbReference>
<protein>
    <submittedName>
        <fullName evidence="2">VSP</fullName>
    </submittedName>
</protein>
<dbReference type="SUPFAM" id="SSF57184">
    <property type="entry name" value="Growth factor receptor domain"/>
    <property type="match status" value="7"/>
</dbReference>
<gene>
    <name evidence="2" type="ORF">GL50803_00113357</name>
</gene>
<evidence type="ECO:0000313" key="2">
    <source>
        <dbReference type="EMBL" id="KAE8304120.1"/>
    </source>
</evidence>
<dbReference type="InterPro" id="IPR005127">
    <property type="entry name" value="Giardia_VSP"/>
</dbReference>
<dbReference type="Pfam" id="PF03302">
    <property type="entry name" value="VSP"/>
    <property type="match status" value="1"/>
</dbReference>